<gene>
    <name evidence="2" type="primary">DOF3.7_0</name>
    <name evidence="2" type="ORF">g.30286</name>
</gene>
<feature type="compositionally biased region" description="Low complexity" evidence="1">
    <location>
        <begin position="16"/>
        <end position="32"/>
    </location>
</feature>
<dbReference type="EMBL" id="GDJX01012869">
    <property type="protein sequence ID" value="JAT55067.1"/>
    <property type="molecule type" value="Transcribed_RNA"/>
</dbReference>
<sequence>LRNVPVGGGSRKNKRPSTSSAPTSSSSSTASAQKLPDHVAPPPISSTTHQNPKFHDGQDLNLGFPQSHMSGEMEFGEFHNMGRATPATNPSTCSPATTSSAALSAMELLRGGVVPGRGMSPFMPMVMAAPEAAGAVYPTGFGLQDFRSGTLNFPVDEMGGGGGYGDVQGVQDGGGRVFFPFEDLRQVSPGPTDIDQAGRGQGGDSSVFWSGVMGGGGGGGGSWLS</sequence>
<organism evidence="2">
    <name type="scientific">Anthurium amnicola</name>
    <dbReference type="NCBI Taxonomy" id="1678845"/>
    <lineage>
        <taxon>Eukaryota</taxon>
        <taxon>Viridiplantae</taxon>
        <taxon>Streptophyta</taxon>
        <taxon>Embryophyta</taxon>
        <taxon>Tracheophyta</taxon>
        <taxon>Spermatophyta</taxon>
        <taxon>Magnoliopsida</taxon>
        <taxon>Liliopsida</taxon>
        <taxon>Araceae</taxon>
        <taxon>Pothoideae</taxon>
        <taxon>Potheae</taxon>
        <taxon>Anthurium</taxon>
    </lineage>
</organism>
<proteinExistence type="predicted"/>
<evidence type="ECO:0000313" key="2">
    <source>
        <dbReference type="EMBL" id="JAT55067.1"/>
    </source>
</evidence>
<reference evidence="2" key="1">
    <citation type="submission" date="2015-07" db="EMBL/GenBank/DDBJ databases">
        <title>Transcriptome Assembly of Anthurium amnicola.</title>
        <authorList>
            <person name="Suzuki J."/>
        </authorList>
    </citation>
    <scope>NUCLEOTIDE SEQUENCE</scope>
</reference>
<protein>
    <submittedName>
        <fullName evidence="2">Dof zinc finger protein DOF3.7</fullName>
    </submittedName>
</protein>
<feature type="compositionally biased region" description="Gly residues" evidence="1">
    <location>
        <begin position="1"/>
        <end position="10"/>
    </location>
</feature>
<feature type="non-terminal residue" evidence="2">
    <location>
        <position position="1"/>
    </location>
</feature>
<feature type="region of interest" description="Disordered" evidence="1">
    <location>
        <begin position="1"/>
        <end position="70"/>
    </location>
</feature>
<name>A0A1D1YK89_9ARAE</name>
<accession>A0A1D1YK89</accession>
<evidence type="ECO:0000256" key="1">
    <source>
        <dbReference type="SAM" id="MobiDB-lite"/>
    </source>
</evidence>
<dbReference type="AlphaFoldDB" id="A0A1D1YK89"/>